<evidence type="ECO:0000313" key="1">
    <source>
        <dbReference type="EMBL" id="AMP09399.1"/>
    </source>
</evidence>
<dbReference type="PATRIC" id="fig|279058.17.peg.1728"/>
<keyword evidence="2" id="KW-1185">Reference proteome</keyword>
<proteinExistence type="predicted"/>
<gene>
    <name evidence="1" type="ORF">CAter282_1617</name>
</gene>
<organism evidence="1 2">
    <name type="scientific">Collimonas arenae</name>
    <dbReference type="NCBI Taxonomy" id="279058"/>
    <lineage>
        <taxon>Bacteria</taxon>
        <taxon>Pseudomonadati</taxon>
        <taxon>Pseudomonadota</taxon>
        <taxon>Betaproteobacteria</taxon>
        <taxon>Burkholderiales</taxon>
        <taxon>Oxalobacteraceae</taxon>
        <taxon>Collimonas</taxon>
    </lineage>
</organism>
<reference evidence="1 2" key="1">
    <citation type="submission" date="2015-11" db="EMBL/GenBank/DDBJ databases">
        <title>Exploring the genomic traits of fungus-feeding bacterial genus Collimonas.</title>
        <authorList>
            <person name="Song C."/>
            <person name="Schmidt R."/>
            <person name="de Jager V."/>
            <person name="Krzyzanowska D."/>
            <person name="Jongedijk E."/>
            <person name="Cankar K."/>
            <person name="Beekwilder J."/>
            <person name="van Veen A."/>
            <person name="de Boer W."/>
            <person name="van Veen J.A."/>
            <person name="Garbeva P."/>
        </authorList>
    </citation>
    <scope>NUCLEOTIDE SEQUENCE [LARGE SCALE GENOMIC DNA]</scope>
    <source>
        <strain evidence="1 2">Ter282</strain>
    </source>
</reference>
<protein>
    <submittedName>
        <fullName evidence="1">Uncharacterized protein</fullName>
    </submittedName>
</protein>
<dbReference type="EMBL" id="CP013235">
    <property type="protein sequence ID" value="AMP09399.1"/>
    <property type="molecule type" value="Genomic_DNA"/>
</dbReference>
<sequence>MFETDASRCWSTWSLGVMKLTLGHNVIIDMANGSGDRFGSLLAFRD</sequence>
<dbReference type="AlphaFoldDB" id="A0A127PNW3"/>
<accession>A0A127PNW3</accession>
<dbReference type="Proteomes" id="UP000071778">
    <property type="component" value="Chromosome"/>
</dbReference>
<evidence type="ECO:0000313" key="2">
    <source>
        <dbReference type="Proteomes" id="UP000071778"/>
    </source>
</evidence>
<name>A0A127PNW3_9BURK</name>